<dbReference type="GO" id="GO:0004722">
    <property type="term" value="F:protein serine/threonine phosphatase activity"/>
    <property type="evidence" value="ECO:0007669"/>
    <property type="project" value="UniProtKB-EC"/>
</dbReference>
<organism evidence="5 6">
    <name type="scientific">Aquipuribacter hungaricus</name>
    <dbReference type="NCBI Taxonomy" id="545624"/>
    <lineage>
        <taxon>Bacteria</taxon>
        <taxon>Bacillati</taxon>
        <taxon>Actinomycetota</taxon>
        <taxon>Actinomycetes</taxon>
        <taxon>Micrococcales</taxon>
        <taxon>Intrasporangiaceae</taxon>
        <taxon>Aquipuribacter</taxon>
    </lineage>
</organism>
<feature type="transmembrane region" description="Helical" evidence="3">
    <location>
        <begin position="62"/>
        <end position="79"/>
    </location>
</feature>
<dbReference type="Gene3D" id="3.30.450.20">
    <property type="entry name" value="PAS domain"/>
    <property type="match status" value="1"/>
</dbReference>
<protein>
    <submittedName>
        <fullName evidence="5">PP2C family protein-serine/threonine phosphatase</fullName>
        <ecNumber evidence="5">3.1.3.16</ecNumber>
    </submittedName>
</protein>
<feature type="transmembrane region" description="Helical" evidence="3">
    <location>
        <begin position="33"/>
        <end position="56"/>
    </location>
</feature>
<dbReference type="EC" id="3.1.3.16" evidence="5"/>
<evidence type="ECO:0000313" key="6">
    <source>
        <dbReference type="Proteomes" id="UP001595685"/>
    </source>
</evidence>
<dbReference type="PANTHER" id="PTHR43156:SF2">
    <property type="entry name" value="STAGE II SPORULATION PROTEIN E"/>
    <property type="match status" value="1"/>
</dbReference>
<feature type="region of interest" description="Disordered" evidence="2">
    <location>
        <begin position="556"/>
        <end position="585"/>
    </location>
</feature>
<evidence type="ECO:0000313" key="5">
    <source>
        <dbReference type="EMBL" id="MFC3689976.1"/>
    </source>
</evidence>
<feature type="domain" description="PAS" evidence="4">
    <location>
        <begin position="199"/>
        <end position="235"/>
    </location>
</feature>
<dbReference type="SMART" id="SM00331">
    <property type="entry name" value="PP2C_SIG"/>
    <property type="match status" value="1"/>
</dbReference>
<dbReference type="Gene3D" id="3.60.40.10">
    <property type="entry name" value="PPM-type phosphatase domain"/>
    <property type="match status" value="1"/>
</dbReference>
<dbReference type="InterPro" id="IPR036457">
    <property type="entry name" value="PPM-type-like_dom_sf"/>
</dbReference>
<keyword evidence="3" id="KW-1133">Transmembrane helix</keyword>
<dbReference type="PROSITE" id="PS50112">
    <property type="entry name" value="PAS"/>
    <property type="match status" value="1"/>
</dbReference>
<dbReference type="SUPFAM" id="SSF55785">
    <property type="entry name" value="PYP-like sensor domain (PAS domain)"/>
    <property type="match status" value="1"/>
</dbReference>
<name>A0ABV7WLS9_9MICO</name>
<feature type="transmembrane region" description="Helical" evidence="3">
    <location>
        <begin position="166"/>
        <end position="186"/>
    </location>
</feature>
<accession>A0ABV7WLS9</accession>
<dbReference type="SUPFAM" id="SSF81606">
    <property type="entry name" value="PP2C-like"/>
    <property type="match status" value="1"/>
</dbReference>
<dbReference type="InterPro" id="IPR035965">
    <property type="entry name" value="PAS-like_dom_sf"/>
</dbReference>
<dbReference type="InterPro" id="IPR000014">
    <property type="entry name" value="PAS"/>
</dbReference>
<feature type="transmembrane region" description="Helical" evidence="3">
    <location>
        <begin position="116"/>
        <end position="145"/>
    </location>
</feature>
<reference evidence="6" key="1">
    <citation type="journal article" date="2019" name="Int. J. Syst. Evol. Microbiol.">
        <title>The Global Catalogue of Microorganisms (GCM) 10K type strain sequencing project: providing services to taxonomists for standard genome sequencing and annotation.</title>
        <authorList>
            <consortium name="The Broad Institute Genomics Platform"/>
            <consortium name="The Broad Institute Genome Sequencing Center for Infectious Disease"/>
            <person name="Wu L."/>
            <person name="Ma J."/>
        </authorList>
    </citation>
    <scope>NUCLEOTIDE SEQUENCE [LARGE SCALE GENOMIC DNA]</scope>
    <source>
        <strain evidence="6">NCAIM B.02333</strain>
    </source>
</reference>
<keyword evidence="3" id="KW-0812">Transmembrane</keyword>
<sequence length="585" mass="59708">MASHPGARPPGRRRVLPRGTPLPDDVWALRHRVFLAAAWAAAAVVLAWGTLSHGLAHGVLDALPVAVPSLLATVVSVGARRWRREAASSTVMLALMMAAAVVVHLSHGLIEAHFLFFVAVGAAAAYQTWAPFLTAVGFVVVHHGLLGPLSGQEIFNHPAAQERPMVWALVHGALLAGGAAVGVASWRADEVVRERLATVGARSRLIVRTVEDGIVAVDARGRVVEANPSAERLVGTGPLAGRRLADLLLDGGASLAAGSSLLRTPTGTPVAVTVAPVQGDDAVSAVVTVRDLTVAARAASAEQALADLVVREEAQRRDVAALMAAVRPPALAVEGLETAVAYEPAASAPAGGDLYDWQRLPSGEVLVVVVDAMGRGTAATREALAVTTTVRTLAVAGCPLGDLVSRASAVLAVTHPDLLATLLVAVVDPATGRLRLAGGGHPPAVLVTAAGARELQADGLGVGFPDAGSSGTTEHVLAEGDTLVLYTDGLVEGTRDVTAGLLELARAAAAMPAAPVGQFARRLLTDVSTCALQEDDCLAVVVRRPVVTSDRAAPARWVPAGGDRSGADDRVPALVPSAGRGPGPS</sequence>
<evidence type="ECO:0000259" key="4">
    <source>
        <dbReference type="PROSITE" id="PS50112"/>
    </source>
</evidence>
<proteinExistence type="predicted"/>
<dbReference type="Proteomes" id="UP001595685">
    <property type="component" value="Unassembled WGS sequence"/>
</dbReference>
<dbReference type="InterPro" id="IPR052016">
    <property type="entry name" value="Bact_Sigma-Reg"/>
</dbReference>
<keyword evidence="6" id="KW-1185">Reference proteome</keyword>
<dbReference type="InterPro" id="IPR001932">
    <property type="entry name" value="PPM-type_phosphatase-like_dom"/>
</dbReference>
<evidence type="ECO:0000256" key="2">
    <source>
        <dbReference type="SAM" id="MobiDB-lite"/>
    </source>
</evidence>
<evidence type="ECO:0000256" key="3">
    <source>
        <dbReference type="SAM" id="Phobius"/>
    </source>
</evidence>
<dbReference type="PANTHER" id="PTHR43156">
    <property type="entry name" value="STAGE II SPORULATION PROTEIN E-RELATED"/>
    <property type="match status" value="1"/>
</dbReference>
<dbReference type="EMBL" id="JBHRWW010000014">
    <property type="protein sequence ID" value="MFC3689976.1"/>
    <property type="molecule type" value="Genomic_DNA"/>
</dbReference>
<dbReference type="Pfam" id="PF13188">
    <property type="entry name" value="PAS_8"/>
    <property type="match status" value="1"/>
</dbReference>
<gene>
    <name evidence="5" type="ORF">ACFOLH_16630</name>
</gene>
<keyword evidence="1 5" id="KW-0378">Hydrolase</keyword>
<dbReference type="CDD" id="cd00130">
    <property type="entry name" value="PAS"/>
    <property type="match status" value="1"/>
</dbReference>
<evidence type="ECO:0000256" key="1">
    <source>
        <dbReference type="ARBA" id="ARBA00022801"/>
    </source>
</evidence>
<dbReference type="Pfam" id="PF07228">
    <property type="entry name" value="SpoIIE"/>
    <property type="match status" value="1"/>
</dbReference>
<dbReference type="RefSeq" id="WP_340289743.1">
    <property type="nucleotide sequence ID" value="NZ_JBBEOI010000010.1"/>
</dbReference>
<comment type="caution">
    <text evidence="5">The sequence shown here is derived from an EMBL/GenBank/DDBJ whole genome shotgun (WGS) entry which is preliminary data.</text>
</comment>
<feature type="transmembrane region" description="Helical" evidence="3">
    <location>
        <begin position="91"/>
        <end position="110"/>
    </location>
</feature>
<keyword evidence="3" id="KW-0472">Membrane</keyword>